<dbReference type="InterPro" id="IPR012338">
    <property type="entry name" value="Beta-lactam/transpept-like"/>
</dbReference>
<comment type="caution">
    <text evidence="2">The sequence shown here is derived from an EMBL/GenBank/DDBJ whole genome shotgun (WGS) entry which is preliminary data.</text>
</comment>
<evidence type="ECO:0000259" key="1">
    <source>
        <dbReference type="SMART" id="SM00470"/>
    </source>
</evidence>
<feature type="domain" description="ParB-like N-terminal" evidence="1">
    <location>
        <begin position="16"/>
        <end position="100"/>
    </location>
</feature>
<evidence type="ECO:0000313" key="3">
    <source>
        <dbReference type="Proteomes" id="UP001597045"/>
    </source>
</evidence>
<protein>
    <submittedName>
        <fullName evidence="2">Serine hydrolase</fullName>
    </submittedName>
</protein>
<dbReference type="Proteomes" id="UP001597045">
    <property type="component" value="Unassembled WGS sequence"/>
</dbReference>
<dbReference type="PANTHER" id="PTHR43283">
    <property type="entry name" value="BETA-LACTAMASE-RELATED"/>
    <property type="match status" value="1"/>
</dbReference>
<reference evidence="3" key="1">
    <citation type="journal article" date="2019" name="Int. J. Syst. Evol. Microbiol.">
        <title>The Global Catalogue of Microorganisms (GCM) 10K type strain sequencing project: providing services to taxonomists for standard genome sequencing and annotation.</title>
        <authorList>
            <consortium name="The Broad Institute Genomics Platform"/>
            <consortium name="The Broad Institute Genome Sequencing Center for Infectious Disease"/>
            <person name="Wu L."/>
            <person name="Ma J."/>
        </authorList>
    </citation>
    <scope>NUCLEOTIDE SEQUENCE [LARGE SCALE GENOMIC DNA]</scope>
    <source>
        <strain evidence="3">JCM 31486</strain>
    </source>
</reference>
<feature type="non-terminal residue" evidence="2">
    <location>
        <position position="231"/>
    </location>
</feature>
<keyword evidence="2" id="KW-0378">Hydrolase</keyword>
<name>A0ABW3MGI5_9PSEU</name>
<sequence>MSHPQVVANWADYTEERVPIDSLLPADSPRLSGESMEHARMLAASEAELPPIVVHRPTRRVIDGMHRLKAAALRGQDDILVRFYEGDDEDAFIVAVETNIAHGLPLSLADPVEKWLPGRVPNGDAITLRMLLNHTSGLYDYTRDPAIVPAFVGRDPRRWTSLDLLALGVKHDPEFPPGTRTSYSNTNYVAVGAVLERVTGMCLADLVRDRIARPLGLRHTYYAVDTPWRGP</sequence>
<organism evidence="2 3">
    <name type="scientific">Kibdelosporangium lantanae</name>
    <dbReference type="NCBI Taxonomy" id="1497396"/>
    <lineage>
        <taxon>Bacteria</taxon>
        <taxon>Bacillati</taxon>
        <taxon>Actinomycetota</taxon>
        <taxon>Actinomycetes</taxon>
        <taxon>Pseudonocardiales</taxon>
        <taxon>Pseudonocardiaceae</taxon>
        <taxon>Kibdelosporangium</taxon>
    </lineage>
</organism>
<dbReference type="SMART" id="SM00470">
    <property type="entry name" value="ParB"/>
    <property type="match status" value="1"/>
</dbReference>
<evidence type="ECO:0000313" key="2">
    <source>
        <dbReference type="EMBL" id="MFD1048734.1"/>
    </source>
</evidence>
<dbReference type="Gene3D" id="3.40.710.10">
    <property type="entry name" value="DD-peptidase/beta-lactamase superfamily"/>
    <property type="match status" value="1"/>
</dbReference>
<gene>
    <name evidence="2" type="ORF">ACFQ1S_25990</name>
</gene>
<dbReference type="InterPro" id="IPR050789">
    <property type="entry name" value="Diverse_Enzym_Activities"/>
</dbReference>
<dbReference type="EMBL" id="JBHTIS010001764">
    <property type="protein sequence ID" value="MFD1048734.1"/>
    <property type="molecule type" value="Genomic_DNA"/>
</dbReference>
<keyword evidence="3" id="KW-1185">Reference proteome</keyword>
<dbReference type="SUPFAM" id="SSF56601">
    <property type="entry name" value="beta-lactamase/transpeptidase-like"/>
    <property type="match status" value="1"/>
</dbReference>
<dbReference type="InterPro" id="IPR036086">
    <property type="entry name" value="ParB/Sulfiredoxin_sf"/>
</dbReference>
<dbReference type="SUPFAM" id="SSF110849">
    <property type="entry name" value="ParB/Sulfiredoxin"/>
    <property type="match status" value="1"/>
</dbReference>
<dbReference type="InterPro" id="IPR001466">
    <property type="entry name" value="Beta-lactam-related"/>
</dbReference>
<dbReference type="InterPro" id="IPR003115">
    <property type="entry name" value="ParB_N"/>
</dbReference>
<proteinExistence type="predicted"/>
<dbReference type="Pfam" id="PF00144">
    <property type="entry name" value="Beta-lactamase"/>
    <property type="match status" value="1"/>
</dbReference>
<dbReference type="GO" id="GO:0016787">
    <property type="term" value="F:hydrolase activity"/>
    <property type="evidence" value="ECO:0007669"/>
    <property type="project" value="UniProtKB-KW"/>
</dbReference>
<accession>A0ABW3MGI5</accession>